<dbReference type="AlphaFoldDB" id="A0A120KLP5"/>
<dbReference type="STRING" id="44742.AXF13_01570"/>
<dbReference type="Gene3D" id="3.30.110.40">
    <property type="entry name" value="TusA-like domain"/>
    <property type="match status" value="1"/>
</dbReference>
<dbReference type="Proteomes" id="UP000069241">
    <property type="component" value="Chromosome"/>
</dbReference>
<dbReference type="InterPro" id="IPR027396">
    <property type="entry name" value="DsrEFH-like"/>
</dbReference>
<name>A0A120KLP5_9BACT</name>
<evidence type="ECO:0000313" key="3">
    <source>
        <dbReference type="Proteomes" id="UP000069241"/>
    </source>
</evidence>
<dbReference type="InterPro" id="IPR003787">
    <property type="entry name" value="Sulphur_relay_DsrE/F-like"/>
</dbReference>
<organism evidence="2 3">
    <name type="scientific">Desulfovibrio fairfieldensis</name>
    <dbReference type="NCBI Taxonomy" id="44742"/>
    <lineage>
        <taxon>Bacteria</taxon>
        <taxon>Pseudomonadati</taxon>
        <taxon>Thermodesulfobacteriota</taxon>
        <taxon>Desulfovibrionia</taxon>
        <taxon>Desulfovibrionales</taxon>
        <taxon>Desulfovibrionaceae</taxon>
        <taxon>Desulfovibrio</taxon>
    </lineage>
</organism>
<gene>
    <name evidence="2" type="ORF">AXF13_01570</name>
</gene>
<dbReference type="InterPro" id="IPR019870">
    <property type="entry name" value="Se_metab_YedF"/>
</dbReference>
<protein>
    <submittedName>
        <fullName evidence="2">SirA family protein</fullName>
    </submittedName>
</protein>
<dbReference type="InterPro" id="IPR001455">
    <property type="entry name" value="TusA-like"/>
</dbReference>
<sequence>METAMKLLNCRGMACPQPVIRSRELVDAGTAELEVLVDNEPAAENVERFLRGRGYAVDRAKEGDGLWRLTARAGEGAAVGANPVRAETASGLGREAGTLILITTESLGRGDEGLGEKLMTNFLATLPELGSRLWRLVLLNGGVKLAARPGPALEALQSLAQSGVSVLVCGTCLAHYGLLEAKAVGETSNMLDIVTSLDLADKIIRP</sequence>
<dbReference type="CDD" id="cd03421">
    <property type="entry name" value="SirA_like_N"/>
    <property type="match status" value="1"/>
</dbReference>
<dbReference type="InterPro" id="IPR036868">
    <property type="entry name" value="TusA-like_sf"/>
</dbReference>
<dbReference type="NCBIfam" id="TIGR03527">
    <property type="entry name" value="selenium_YedF"/>
    <property type="match status" value="1"/>
</dbReference>
<proteinExistence type="predicted"/>
<dbReference type="Pfam" id="PF01206">
    <property type="entry name" value="TusA"/>
    <property type="match status" value="1"/>
</dbReference>
<keyword evidence="3" id="KW-1185">Reference proteome</keyword>
<dbReference type="EMBL" id="CP014229">
    <property type="protein sequence ID" value="AMD88909.1"/>
    <property type="molecule type" value="Genomic_DNA"/>
</dbReference>
<dbReference type="Pfam" id="PF02635">
    <property type="entry name" value="DsrE"/>
    <property type="match status" value="1"/>
</dbReference>
<dbReference type="KEGG" id="dfi:AXF13_01570"/>
<reference evidence="3" key="1">
    <citation type="submission" date="2016-02" db="EMBL/GenBank/DDBJ databases">
        <authorList>
            <person name="Holder M.E."/>
            <person name="Ajami N.J."/>
            <person name="Petrosino J.F."/>
        </authorList>
    </citation>
    <scope>NUCLEOTIDE SEQUENCE [LARGE SCALE GENOMIC DNA]</scope>
    <source>
        <strain evidence="3">CCUG 45958</strain>
    </source>
</reference>
<evidence type="ECO:0000313" key="2">
    <source>
        <dbReference type="EMBL" id="AMD88909.1"/>
    </source>
</evidence>
<evidence type="ECO:0000259" key="1">
    <source>
        <dbReference type="Pfam" id="PF01206"/>
    </source>
</evidence>
<accession>A0A120KLP5</accession>
<dbReference type="SUPFAM" id="SSF75169">
    <property type="entry name" value="DsrEFH-like"/>
    <property type="match status" value="1"/>
</dbReference>
<dbReference type="SUPFAM" id="SSF64307">
    <property type="entry name" value="SirA-like"/>
    <property type="match status" value="1"/>
</dbReference>
<feature type="domain" description="UPF0033" evidence="1">
    <location>
        <begin position="8"/>
        <end position="70"/>
    </location>
</feature>